<keyword evidence="3" id="KW-0808">Transferase</keyword>
<evidence type="ECO:0000256" key="9">
    <source>
        <dbReference type="PROSITE-ProRule" id="PRU10141"/>
    </source>
</evidence>
<evidence type="ECO:0000256" key="3">
    <source>
        <dbReference type="ARBA" id="ARBA00022679"/>
    </source>
</evidence>
<feature type="compositionally biased region" description="Basic and acidic residues" evidence="10">
    <location>
        <begin position="1116"/>
        <end position="1126"/>
    </location>
</feature>
<dbReference type="InParanoid" id="Q5KCS4"/>
<dbReference type="GO" id="GO:0106310">
    <property type="term" value="F:protein serine kinase activity"/>
    <property type="evidence" value="ECO:0007669"/>
    <property type="project" value="RHEA"/>
</dbReference>
<dbReference type="HOGENOM" id="CLU_002888_3_0_1"/>
<feature type="region of interest" description="Disordered" evidence="10">
    <location>
        <begin position="43"/>
        <end position="149"/>
    </location>
</feature>
<feature type="compositionally biased region" description="Polar residues" evidence="10">
    <location>
        <begin position="1292"/>
        <end position="1301"/>
    </location>
</feature>
<feature type="compositionally biased region" description="Polar residues" evidence="10">
    <location>
        <begin position="583"/>
        <end position="608"/>
    </location>
</feature>
<keyword evidence="4 9" id="KW-0547">Nucleotide-binding</keyword>
<dbReference type="PROSITE" id="PS00107">
    <property type="entry name" value="PROTEIN_KINASE_ATP"/>
    <property type="match status" value="1"/>
</dbReference>
<feature type="compositionally biased region" description="Low complexity" evidence="10">
    <location>
        <begin position="884"/>
        <end position="908"/>
    </location>
</feature>
<feature type="binding site" evidence="9">
    <location>
        <position position="208"/>
    </location>
    <ligand>
        <name>ATP</name>
        <dbReference type="ChEBI" id="CHEBI:30616"/>
    </ligand>
</feature>
<dbReference type="PROSITE" id="PS50011">
    <property type="entry name" value="PROTEIN_KINASE_DOM"/>
    <property type="match status" value="1"/>
</dbReference>
<evidence type="ECO:0000313" key="14">
    <source>
        <dbReference type="Proteomes" id="UP000002149"/>
    </source>
</evidence>
<dbReference type="FunFam" id="1.10.510.10:FF:000636">
    <property type="entry name" value="Non-specific serine/threonine protein kinase"/>
    <property type="match status" value="1"/>
</dbReference>
<feature type="region of interest" description="Disordered" evidence="10">
    <location>
        <begin position="872"/>
        <end position="962"/>
    </location>
</feature>
<feature type="compositionally biased region" description="Polar residues" evidence="10">
    <location>
        <begin position="551"/>
        <end position="570"/>
    </location>
</feature>
<feature type="domain" description="Protein kinase" evidence="11">
    <location>
        <begin position="179"/>
        <end position="441"/>
    </location>
</feature>
<dbReference type="InterPro" id="IPR011009">
    <property type="entry name" value="Kinase-like_dom_sf"/>
</dbReference>
<feature type="compositionally biased region" description="Low complexity" evidence="10">
    <location>
        <begin position="115"/>
        <end position="125"/>
    </location>
</feature>
<dbReference type="EC" id="2.7.11.1" evidence="1"/>
<dbReference type="KEGG" id="cne:CNH02070"/>
<dbReference type="PROSITE" id="PS50032">
    <property type="entry name" value="KA1"/>
    <property type="match status" value="1"/>
</dbReference>
<keyword evidence="2" id="KW-0723">Serine/threonine-protein kinase</keyword>
<dbReference type="PROSITE" id="PS00108">
    <property type="entry name" value="PROTEIN_KINASE_ST"/>
    <property type="match status" value="1"/>
</dbReference>
<evidence type="ECO:0000313" key="13">
    <source>
        <dbReference type="EMBL" id="AAW45074.1"/>
    </source>
</evidence>
<dbReference type="OMA" id="WLAPCAH"/>
<keyword evidence="6 9" id="KW-0067">ATP-binding</keyword>
<evidence type="ECO:0000256" key="1">
    <source>
        <dbReference type="ARBA" id="ARBA00012513"/>
    </source>
</evidence>
<accession>Q55IX9</accession>
<dbReference type="Gene3D" id="3.30.310.80">
    <property type="entry name" value="Kinase associated domain 1, KA1"/>
    <property type="match status" value="1"/>
</dbReference>
<feature type="region of interest" description="Disordered" evidence="10">
    <location>
        <begin position="470"/>
        <end position="507"/>
    </location>
</feature>
<evidence type="ECO:0000256" key="2">
    <source>
        <dbReference type="ARBA" id="ARBA00022527"/>
    </source>
</evidence>
<feature type="compositionally biased region" description="Polar residues" evidence="10">
    <location>
        <begin position="774"/>
        <end position="785"/>
    </location>
</feature>
<evidence type="ECO:0000256" key="4">
    <source>
        <dbReference type="ARBA" id="ARBA00022741"/>
    </source>
</evidence>
<accession>Q5KCS4</accession>
<dbReference type="SUPFAM" id="SSF103243">
    <property type="entry name" value="KA1-like"/>
    <property type="match status" value="1"/>
</dbReference>
<dbReference type="GO" id="GO:0005524">
    <property type="term" value="F:ATP binding"/>
    <property type="evidence" value="ECO:0007669"/>
    <property type="project" value="UniProtKB-UniRule"/>
</dbReference>
<feature type="region of interest" description="Disordered" evidence="10">
    <location>
        <begin position="686"/>
        <end position="851"/>
    </location>
</feature>
<comment type="catalytic activity">
    <reaction evidence="7">
        <text>L-threonyl-[protein] + ATP = O-phospho-L-threonyl-[protein] + ADP + H(+)</text>
        <dbReference type="Rhea" id="RHEA:46608"/>
        <dbReference type="Rhea" id="RHEA-COMP:11060"/>
        <dbReference type="Rhea" id="RHEA-COMP:11605"/>
        <dbReference type="ChEBI" id="CHEBI:15378"/>
        <dbReference type="ChEBI" id="CHEBI:30013"/>
        <dbReference type="ChEBI" id="CHEBI:30616"/>
        <dbReference type="ChEBI" id="CHEBI:61977"/>
        <dbReference type="ChEBI" id="CHEBI:456216"/>
        <dbReference type="EC" id="2.7.11.1"/>
    </reaction>
</comment>
<feature type="compositionally biased region" description="Polar residues" evidence="10">
    <location>
        <begin position="1172"/>
        <end position="1185"/>
    </location>
</feature>
<evidence type="ECO:0000256" key="10">
    <source>
        <dbReference type="SAM" id="MobiDB-lite"/>
    </source>
</evidence>
<evidence type="ECO:0000259" key="12">
    <source>
        <dbReference type="PROSITE" id="PS50032"/>
    </source>
</evidence>
<protein>
    <recommendedName>
        <fullName evidence="1">non-specific serine/threonine protein kinase</fullName>
        <ecNumber evidence="1">2.7.11.1</ecNumber>
    </recommendedName>
</protein>
<dbReference type="PANTHER" id="PTHR24346:SF110">
    <property type="entry name" value="NON-SPECIFIC SERINE_THREONINE PROTEIN KINASE"/>
    <property type="match status" value="1"/>
</dbReference>
<dbReference type="GO" id="GO:0005938">
    <property type="term" value="C:cell cortex"/>
    <property type="evidence" value="ECO:0000318"/>
    <property type="project" value="GO_Central"/>
</dbReference>
<dbReference type="SUPFAM" id="SSF56112">
    <property type="entry name" value="Protein kinase-like (PK-like)"/>
    <property type="match status" value="1"/>
</dbReference>
<gene>
    <name evidence="13" type="ordered locus">CNH02070</name>
</gene>
<dbReference type="PaxDb" id="214684-Q5KCS4"/>
<dbReference type="STRING" id="214684.Q5KCS4"/>
<dbReference type="FunFam" id="3.30.200.20:FF:000003">
    <property type="entry name" value="Non-specific serine/threonine protein kinase"/>
    <property type="match status" value="1"/>
</dbReference>
<feature type="domain" description="KA1" evidence="12">
    <location>
        <begin position="1359"/>
        <end position="1409"/>
    </location>
</feature>
<evidence type="ECO:0000259" key="11">
    <source>
        <dbReference type="PROSITE" id="PS50011"/>
    </source>
</evidence>
<dbReference type="InterPro" id="IPR017441">
    <property type="entry name" value="Protein_kinase_ATP_BS"/>
</dbReference>
<dbReference type="eggNOG" id="KOG0583">
    <property type="taxonomic scope" value="Eukaryota"/>
</dbReference>
<dbReference type="GO" id="GO:0004674">
    <property type="term" value="F:protein serine/threonine kinase activity"/>
    <property type="evidence" value="ECO:0000318"/>
    <property type="project" value="GO_Central"/>
</dbReference>
<dbReference type="Proteomes" id="UP000002149">
    <property type="component" value="Chromosome 8"/>
</dbReference>
<dbReference type="OrthoDB" id="193931at2759"/>
<dbReference type="InterPro" id="IPR000719">
    <property type="entry name" value="Prot_kinase_dom"/>
</dbReference>
<dbReference type="Gene3D" id="1.10.510.10">
    <property type="entry name" value="Transferase(Phosphotransferase) domain 1"/>
    <property type="match status" value="1"/>
</dbReference>
<feature type="region of interest" description="Disordered" evidence="10">
    <location>
        <begin position="1096"/>
        <end position="1185"/>
    </location>
</feature>
<dbReference type="InterPro" id="IPR008271">
    <property type="entry name" value="Ser/Thr_kinase_AS"/>
</dbReference>
<dbReference type="CDD" id="cd14076">
    <property type="entry name" value="STKc_Kin4"/>
    <property type="match status" value="1"/>
</dbReference>
<feature type="region of interest" description="Disordered" evidence="10">
    <location>
        <begin position="1273"/>
        <end position="1355"/>
    </location>
</feature>
<dbReference type="Pfam" id="PF00069">
    <property type="entry name" value="Pkinase"/>
    <property type="match status" value="1"/>
</dbReference>
<feature type="compositionally biased region" description="Basic and acidic residues" evidence="10">
    <location>
        <begin position="470"/>
        <end position="479"/>
    </location>
</feature>
<keyword evidence="14" id="KW-1185">Reference proteome</keyword>
<organism evidence="13 14">
    <name type="scientific">Cryptococcus deneoformans (strain JEC21 / ATCC MYA-565)</name>
    <name type="common">Cryptococcus neoformans var. neoformans serotype D</name>
    <dbReference type="NCBI Taxonomy" id="214684"/>
    <lineage>
        <taxon>Eukaryota</taxon>
        <taxon>Fungi</taxon>
        <taxon>Dikarya</taxon>
        <taxon>Basidiomycota</taxon>
        <taxon>Agaricomycotina</taxon>
        <taxon>Tremellomycetes</taxon>
        <taxon>Tremellales</taxon>
        <taxon>Cryptococcaceae</taxon>
        <taxon>Cryptococcus</taxon>
        <taxon>Cryptococcus neoformans species complex</taxon>
    </lineage>
</organism>
<evidence type="ECO:0000256" key="6">
    <source>
        <dbReference type="ARBA" id="ARBA00022840"/>
    </source>
</evidence>
<evidence type="ECO:0000256" key="8">
    <source>
        <dbReference type="ARBA" id="ARBA00048679"/>
    </source>
</evidence>
<dbReference type="EMBL" id="AE017348">
    <property type="protein sequence ID" value="AAW45074.1"/>
    <property type="molecule type" value="Genomic_DNA"/>
</dbReference>
<feature type="compositionally biased region" description="Polar residues" evidence="10">
    <location>
        <begin position="61"/>
        <end position="74"/>
    </location>
</feature>
<keyword evidence="5 13" id="KW-0418">Kinase</keyword>
<dbReference type="SMART" id="SM00220">
    <property type="entry name" value="S_TKc"/>
    <property type="match status" value="1"/>
</dbReference>
<sequence>MHQQRAPAAHHHSYSYAPYPHASVSAENTVPSMAQPQVYYQQPPADFYPHVPGHNPHTGASHGTQAGPSQSAENNAFAMPDVRQSKSARPRPPPSSVTMPMIPTSLPDPSMHSYAPVQAPVPQQQTRTANRRSHNPAATLNSPSAPRPEELTDEYVLHPSVYAFKQEYPRRAMVGLGPYIVLQTLGEGEFGKVKLGVHADYGVEVAIKLIRRGDLQEEAHASKVEREINVLKTLKHPNIVRMFDVLDTHKYIGIVLEFAGGGELFEYILANEYLKDKEGQRIFAQLISGVDYLHKKGVIHRDLKLENLLLDKNRNLIITDFGFANQFDLSKGDLMSTSCGSPCYAAPELVVLDTPYHGSAVDIWSCGVILYAMLAGYLPYDDDPDNPDAGNVVELYRYIMNTELHYPDHVSPLGKNLLQHMLILHPEHRIKIPVIVKHPWLKSYHDMFNKSVEECEAAFQDAMYRKSRQARKELQERRRVQTQARESLQTKERAHVQRSQSSAPGTIINAAALDQIRRRPHSAMPGSTPLPEIIAKHSESVDDVALTMRSATPPTALSQPTEIRSPTTESPRPRSESMAPRLSFTTSVSTPTAMTVETPSSVPVQSPTDALPPAAMTVMQPSVEAAPPMRDHKNRNTIQVEHAGEGLHDRAKEAFDANHGRADGSMETTSTADTGMVASSLLDVKREESTDIEMESGSSDSEQPKPANDGISQQPGEKSMDIPPIVPITIPLAPPAESGTATAANDSSQVLEPQEKLSPALVEHGSASIDEMASPSTPRVSTSVEQEPVNITPRAKMRAPPVATTPKASLVNERKRHGSMPPPMGPSFVSDSRPESSLTATGLPKLPKKDRYRKGMSLDKFGLAKLLGHASQAHTTVHGEGKMAPPSASSSALALQHQLQQHGGQSQAVSESDSVKKSRRRTLQFGFHSRKDSKASSAAVATPGTPLMDKDTNGENRLSSITGGTASLRDKRRKTVQIGLSTQSEQKDTTVNVPGLSSSGHLVKNPATEPPQGISIGPVVGTDASALSQSSPSAVALEAFAAQQGHYPSYRGSSSRASKVMDWFRRKTFVKETLPEPKSPVIKSDSQSSFVRIGEVASPASKTQESAQASTVSQENTDKAEEKIDSTADQENAAKTTPTKSPVLPQPIGATATTPSVMITPPRPTAATTPTIGSSTQQSPPTTIRTRSASTFTFDESKIRVHTGLVDQSALSTKPPQDVFVEVIQVLRGMGVEMKRESDFKLRCTRAKKKAAGTSIGLGSVVSTGSGMSPFSIMNNASASKTDSRGLPRPTSPSAVANRSSAGIKGLLRRGSSRSSAHPARLTRTGDEVPNPPSQSTPNLELPESSMASKPEPLYGKELMDAGDEVKFTVELCKMKNLPGLFILKIKRTKGNLWSFKFIYQTVIERTTTLTH</sequence>
<evidence type="ECO:0000256" key="7">
    <source>
        <dbReference type="ARBA" id="ARBA00047899"/>
    </source>
</evidence>
<proteinExistence type="predicted"/>
<feature type="compositionally biased region" description="Polar residues" evidence="10">
    <location>
        <begin position="1100"/>
        <end position="1115"/>
    </location>
</feature>
<feature type="compositionally biased region" description="Polar residues" evidence="10">
    <location>
        <begin position="1127"/>
        <end position="1140"/>
    </location>
</feature>
<reference evidence="13 14" key="1">
    <citation type="journal article" date="2005" name="Science">
        <title>The genome of the basidiomycetous yeast and human pathogen Cryptococcus neoformans.</title>
        <authorList>
            <person name="Loftus B.J."/>
            <person name="Fung E."/>
            <person name="Roncaglia P."/>
            <person name="Rowley D."/>
            <person name="Amedeo P."/>
            <person name="Bruno D."/>
            <person name="Vamathevan J."/>
            <person name="Miranda M."/>
            <person name="Anderson I.J."/>
            <person name="Fraser J.A."/>
            <person name="Allen J.E."/>
            <person name="Bosdet I.E."/>
            <person name="Brent M.R."/>
            <person name="Chiu R."/>
            <person name="Doering T.L."/>
            <person name="Donlin M.J."/>
            <person name="D'Souza C.A."/>
            <person name="Fox D.S."/>
            <person name="Grinberg V."/>
            <person name="Fu J."/>
            <person name="Fukushima M."/>
            <person name="Haas B.J."/>
            <person name="Huang J.C."/>
            <person name="Janbon G."/>
            <person name="Jones S.J."/>
            <person name="Koo H.L."/>
            <person name="Krzywinski M.I."/>
            <person name="Kwon-Chung J.K."/>
            <person name="Lengeler K.B."/>
            <person name="Maiti R."/>
            <person name="Marra M.A."/>
            <person name="Marra R.E."/>
            <person name="Mathewson C.A."/>
            <person name="Mitchell T.G."/>
            <person name="Pertea M."/>
            <person name="Riggs F.R."/>
            <person name="Salzberg S.L."/>
            <person name="Schein J.E."/>
            <person name="Shvartsbeyn A."/>
            <person name="Shin H."/>
            <person name="Shumway M."/>
            <person name="Specht C.A."/>
            <person name="Suh B.B."/>
            <person name="Tenney A."/>
            <person name="Utterback T.R."/>
            <person name="Wickes B.L."/>
            <person name="Wortman J.R."/>
            <person name="Wye N.H."/>
            <person name="Kronstad J.W."/>
            <person name="Lodge J.K."/>
            <person name="Heitman J."/>
            <person name="Davis R.W."/>
            <person name="Fraser C.M."/>
            <person name="Hyman R.W."/>
        </authorList>
    </citation>
    <scope>NUCLEOTIDE SEQUENCE [LARGE SCALE GENOMIC DNA]</scope>
    <source>
        <strain evidence="14">JEC21 / ATCC MYA-565</strain>
    </source>
</reference>
<dbReference type="VEuPathDB" id="FungiDB:CNH02070"/>
<feature type="region of interest" description="Disordered" evidence="10">
    <location>
        <begin position="551"/>
        <end position="612"/>
    </location>
</feature>
<feature type="compositionally biased region" description="Polar residues" evidence="10">
    <location>
        <begin position="739"/>
        <end position="751"/>
    </location>
</feature>
<dbReference type="GeneID" id="3259341"/>
<evidence type="ECO:0000256" key="5">
    <source>
        <dbReference type="ARBA" id="ARBA00022777"/>
    </source>
</evidence>
<dbReference type="InterPro" id="IPR034674">
    <property type="entry name" value="STK_Kin4/ppk1"/>
</dbReference>
<dbReference type="RefSeq" id="XP_572381.1">
    <property type="nucleotide sequence ID" value="XM_572381.2"/>
</dbReference>
<name>Q5KCS4_CRYD1</name>
<comment type="catalytic activity">
    <reaction evidence="8">
        <text>L-seryl-[protein] + ATP = O-phospho-L-seryl-[protein] + ADP + H(+)</text>
        <dbReference type="Rhea" id="RHEA:17989"/>
        <dbReference type="Rhea" id="RHEA-COMP:9863"/>
        <dbReference type="Rhea" id="RHEA-COMP:11604"/>
        <dbReference type="ChEBI" id="CHEBI:15378"/>
        <dbReference type="ChEBI" id="CHEBI:29999"/>
        <dbReference type="ChEBI" id="CHEBI:30616"/>
        <dbReference type="ChEBI" id="CHEBI:83421"/>
        <dbReference type="ChEBI" id="CHEBI:456216"/>
        <dbReference type="EC" id="2.7.11.1"/>
    </reaction>
</comment>
<dbReference type="Pfam" id="PF02149">
    <property type="entry name" value="KA1"/>
    <property type="match status" value="1"/>
</dbReference>
<dbReference type="PANTHER" id="PTHR24346">
    <property type="entry name" value="MAP/MICROTUBULE AFFINITY-REGULATING KINASE"/>
    <property type="match status" value="1"/>
</dbReference>
<dbReference type="InterPro" id="IPR028375">
    <property type="entry name" value="KA1/Ssp2_C"/>
</dbReference>
<dbReference type="InterPro" id="IPR001772">
    <property type="entry name" value="KA1_dom"/>
</dbReference>